<dbReference type="AlphaFoldDB" id="A0A1G5S5P0"/>
<protein>
    <submittedName>
        <fullName evidence="2">Capsular polysaccharide biosynthesis protein</fullName>
    </submittedName>
</protein>
<keyword evidence="1" id="KW-0472">Membrane</keyword>
<organism evidence="2 3">
    <name type="scientific">Pseudobutyrivibrio xylanivorans</name>
    <dbReference type="NCBI Taxonomy" id="185007"/>
    <lineage>
        <taxon>Bacteria</taxon>
        <taxon>Bacillati</taxon>
        <taxon>Bacillota</taxon>
        <taxon>Clostridia</taxon>
        <taxon>Lachnospirales</taxon>
        <taxon>Lachnospiraceae</taxon>
        <taxon>Pseudobutyrivibrio</taxon>
    </lineage>
</organism>
<keyword evidence="1" id="KW-0812">Transmembrane</keyword>
<gene>
    <name evidence="2" type="ORF">SAMN02910350_02683</name>
</gene>
<accession>A0A1G5S5P0</accession>
<proteinExistence type="predicted"/>
<feature type="transmembrane region" description="Helical" evidence="1">
    <location>
        <begin position="24"/>
        <end position="44"/>
    </location>
</feature>
<evidence type="ECO:0000256" key="1">
    <source>
        <dbReference type="SAM" id="Phobius"/>
    </source>
</evidence>
<name>A0A1G5S5P0_PSEXY</name>
<reference evidence="2 3" key="1">
    <citation type="submission" date="2016-10" db="EMBL/GenBank/DDBJ databases">
        <authorList>
            <person name="de Groot N.N."/>
        </authorList>
    </citation>
    <scope>NUCLEOTIDE SEQUENCE [LARGE SCALE GENOMIC DNA]</scope>
    <source>
        <strain evidence="2 3">DSM 10317</strain>
    </source>
</reference>
<keyword evidence="1" id="KW-1133">Transmembrane helix</keyword>
<evidence type="ECO:0000313" key="3">
    <source>
        <dbReference type="Proteomes" id="UP000199428"/>
    </source>
</evidence>
<dbReference type="RefSeq" id="WP_090164049.1">
    <property type="nucleotide sequence ID" value="NZ_FMWK01000019.1"/>
</dbReference>
<dbReference type="EMBL" id="FMWK01000019">
    <property type="protein sequence ID" value="SCZ81190.1"/>
    <property type="molecule type" value="Genomic_DNA"/>
</dbReference>
<feature type="transmembrane region" description="Helical" evidence="1">
    <location>
        <begin position="178"/>
        <end position="199"/>
    </location>
</feature>
<evidence type="ECO:0000313" key="2">
    <source>
        <dbReference type="EMBL" id="SCZ81190.1"/>
    </source>
</evidence>
<dbReference type="Proteomes" id="UP000199428">
    <property type="component" value="Unassembled WGS sequence"/>
</dbReference>
<sequence length="352" mass="39905">MYENKYEEREIDLSDLMWGVLEQIRIILIIGVIFAFLVPLGIGVKYVTRSSGQTDIVVTDAQYENQYQTMIFALSLYMQYRNLESEYVKNGDLMSDNSKELLDMAKKYNDVREAYSKAIGSLTEDNQKLFIEFVKSLNKEDIEQGKIDDAKMLLDEKMDARVMVASHTTVDVFTAKNIIVGFFAGVFIYSSVIVLGSIFTEKVKNAGDVEKSFNVRHYGNIYKYPYRGMLEQFVHHKVIYELRKKSDKASKIAGDLATKLGYIGDNKVTIITLGTGHVIDEQVSVLNEQGIKVNTLKIEGNVADLKDSDFLSISPVFIQVNSGKTTYKVLSDLKNKLEEYDVKVIGTEFVEV</sequence>